<keyword evidence="3" id="KW-1185">Reference proteome</keyword>
<reference evidence="2" key="1">
    <citation type="submission" date="2021-01" db="EMBL/GenBank/DDBJ databases">
        <title>Intestinitalea alba gen. nov., sp. nov., a novel genus of the family Enterobacteriaceae, isolated from the gut of the plastic-eating mealworm Tenebrio molitor L.</title>
        <authorList>
            <person name="Yang Y."/>
        </authorList>
    </citation>
    <scope>NUCLEOTIDE SEQUENCE</scope>
    <source>
        <strain evidence="2">BIT-L3</strain>
    </source>
</reference>
<dbReference type="EMBL" id="JAEPBH010000032">
    <property type="protein sequence ID" value="MBK4716150.1"/>
    <property type="molecule type" value="Genomic_DNA"/>
</dbReference>
<name>A0A8K0V6S4_9ENTR</name>
<evidence type="ECO:0000313" key="2">
    <source>
        <dbReference type="EMBL" id="MBK4716150.1"/>
    </source>
</evidence>
<gene>
    <name evidence="2" type="ORF">JJB97_12600</name>
</gene>
<dbReference type="Proteomes" id="UP000659047">
    <property type="component" value="Unassembled WGS sequence"/>
</dbReference>
<dbReference type="SUPFAM" id="SSF141868">
    <property type="entry name" value="EAL domain-like"/>
    <property type="match status" value="1"/>
</dbReference>
<dbReference type="AlphaFoldDB" id="A0A8K0V6S4"/>
<dbReference type="InterPro" id="IPR035919">
    <property type="entry name" value="EAL_sf"/>
</dbReference>
<comment type="caution">
    <text evidence="2">The sequence shown here is derived from an EMBL/GenBank/DDBJ whole genome shotgun (WGS) entry which is preliminary data.</text>
</comment>
<organism evidence="2 3">
    <name type="scientific">Tenebrionibacter intestinalis</name>
    <dbReference type="NCBI Taxonomy" id="2799638"/>
    <lineage>
        <taxon>Bacteria</taxon>
        <taxon>Pseudomonadati</taxon>
        <taxon>Pseudomonadota</taxon>
        <taxon>Gammaproteobacteria</taxon>
        <taxon>Enterobacterales</taxon>
        <taxon>Enterobacteriaceae</taxon>
        <taxon>Tenebrionibacter/Tenebrionicola group</taxon>
        <taxon>Tenebrionibacter</taxon>
    </lineage>
</organism>
<dbReference type="Gene3D" id="3.20.20.450">
    <property type="entry name" value="EAL domain"/>
    <property type="match status" value="1"/>
</dbReference>
<dbReference type="PROSITE" id="PS50883">
    <property type="entry name" value="EAL"/>
    <property type="match status" value="1"/>
</dbReference>
<dbReference type="InterPro" id="IPR001633">
    <property type="entry name" value="EAL_dom"/>
</dbReference>
<proteinExistence type="predicted"/>
<evidence type="ECO:0000259" key="1">
    <source>
        <dbReference type="PROSITE" id="PS50883"/>
    </source>
</evidence>
<feature type="domain" description="EAL" evidence="1">
    <location>
        <begin position="1"/>
        <end position="222"/>
    </location>
</feature>
<accession>A0A8K0V6S4</accession>
<dbReference type="Pfam" id="PF00563">
    <property type="entry name" value="EAL"/>
    <property type="match status" value="1"/>
</dbReference>
<dbReference type="RefSeq" id="WP_238714363.1">
    <property type="nucleotide sequence ID" value="NZ_JAEPBH010000032.1"/>
</dbReference>
<sequence>MIREYIAQPVMSTEGQLLGIEVLTRFTNDGLLLSGDEVFRGWDIEQKRLYLYEVLGQIASTEKFVLHNKLFCSFKIDHAMATLLYRDSFLAGIVKMMPYLKLQLSEAFLYINHGLKNPVLDSLSKGNNALFLEDLGAGKANAGALVSGVFEAVKIEGDFFSEQYKKHTFAVLIKNISKYCSKIIIQGVNDGNMLRSLRETGIWGVQGELYKPVPLHKIQSLM</sequence>
<evidence type="ECO:0000313" key="3">
    <source>
        <dbReference type="Proteomes" id="UP000659047"/>
    </source>
</evidence>
<protein>
    <submittedName>
        <fullName evidence="2">EAL domain-containing protein</fullName>
    </submittedName>
</protein>